<dbReference type="CDD" id="cd00090">
    <property type="entry name" value="HTH_ARSR"/>
    <property type="match status" value="1"/>
</dbReference>
<comment type="caution">
    <text evidence="5">The sequence shown here is derived from an EMBL/GenBank/DDBJ whole genome shotgun (WGS) entry which is preliminary data.</text>
</comment>
<keyword evidence="2" id="KW-0238">DNA-binding</keyword>
<accession>A0A081PSI7</accession>
<dbReference type="SMART" id="SM00347">
    <property type="entry name" value="HTH_MARR"/>
    <property type="match status" value="1"/>
</dbReference>
<dbReference type="PROSITE" id="PS01117">
    <property type="entry name" value="HTH_MARR_1"/>
    <property type="match status" value="1"/>
</dbReference>
<dbReference type="RefSeq" id="WP_033687425.1">
    <property type="nucleotide sequence ID" value="NZ_JYGQ01000003.1"/>
</dbReference>
<dbReference type="AlphaFoldDB" id="A0A081PSI7"/>
<dbReference type="PATRIC" id="fig|28037.100.peg.1638"/>
<evidence type="ECO:0000259" key="4">
    <source>
        <dbReference type="PROSITE" id="PS50995"/>
    </source>
</evidence>
<dbReference type="InterPro" id="IPR011991">
    <property type="entry name" value="ArsR-like_HTH"/>
</dbReference>
<reference evidence="5 6" key="1">
    <citation type="submission" date="2015-02" db="EMBL/GenBank/DDBJ databases">
        <title>Evolution of amylase-binding proteins of oral streptococcal species.</title>
        <authorList>
            <person name="Haase E.M."/>
        </authorList>
    </citation>
    <scope>NUCLEOTIDE SEQUENCE [LARGE SCALE GENOMIC DNA]</scope>
    <source>
        <strain evidence="5 6">SK137</strain>
    </source>
</reference>
<dbReference type="PANTHER" id="PTHR33164:SF99">
    <property type="entry name" value="MARR FAMILY REGULATORY PROTEIN"/>
    <property type="match status" value="1"/>
</dbReference>
<protein>
    <submittedName>
        <fullName evidence="5">MarR family transcriptional regulator</fullName>
    </submittedName>
</protein>
<dbReference type="Proteomes" id="UP000033415">
    <property type="component" value="Unassembled WGS sequence"/>
</dbReference>
<dbReference type="PRINTS" id="PR00598">
    <property type="entry name" value="HTHMARR"/>
</dbReference>
<dbReference type="PANTHER" id="PTHR33164">
    <property type="entry name" value="TRANSCRIPTIONAL REGULATOR, MARR FAMILY"/>
    <property type="match status" value="1"/>
</dbReference>
<evidence type="ECO:0000256" key="2">
    <source>
        <dbReference type="ARBA" id="ARBA00023125"/>
    </source>
</evidence>
<evidence type="ECO:0000256" key="1">
    <source>
        <dbReference type="ARBA" id="ARBA00023015"/>
    </source>
</evidence>
<name>A0A081PSI7_STRMT</name>
<gene>
    <name evidence="5" type="primary">marR_2</name>
    <name evidence="5" type="ORF">TZ91_01339</name>
</gene>
<organism evidence="5 6">
    <name type="scientific">Streptococcus mitis</name>
    <dbReference type="NCBI Taxonomy" id="28037"/>
    <lineage>
        <taxon>Bacteria</taxon>
        <taxon>Bacillati</taxon>
        <taxon>Bacillota</taxon>
        <taxon>Bacilli</taxon>
        <taxon>Lactobacillales</taxon>
        <taxon>Streptococcaceae</taxon>
        <taxon>Streptococcus</taxon>
        <taxon>Streptococcus mitis group</taxon>
    </lineage>
</organism>
<dbReference type="InterPro" id="IPR039422">
    <property type="entry name" value="MarR/SlyA-like"/>
</dbReference>
<dbReference type="InterPro" id="IPR036388">
    <property type="entry name" value="WH-like_DNA-bd_sf"/>
</dbReference>
<dbReference type="InterPro" id="IPR036390">
    <property type="entry name" value="WH_DNA-bd_sf"/>
</dbReference>
<dbReference type="SUPFAM" id="SSF46785">
    <property type="entry name" value="Winged helix' DNA-binding domain"/>
    <property type="match status" value="1"/>
</dbReference>
<keyword evidence="3" id="KW-0804">Transcription</keyword>
<dbReference type="PROSITE" id="PS50995">
    <property type="entry name" value="HTH_MARR_2"/>
    <property type="match status" value="1"/>
</dbReference>
<dbReference type="Pfam" id="PF01047">
    <property type="entry name" value="MarR"/>
    <property type="match status" value="1"/>
</dbReference>
<feature type="domain" description="HTH marR-type" evidence="4">
    <location>
        <begin position="1"/>
        <end position="134"/>
    </location>
</feature>
<keyword evidence="1" id="KW-0805">Transcription regulation</keyword>
<evidence type="ECO:0000313" key="5">
    <source>
        <dbReference type="EMBL" id="KJQ71459.1"/>
    </source>
</evidence>
<dbReference type="GO" id="GO:0003677">
    <property type="term" value="F:DNA binding"/>
    <property type="evidence" value="ECO:0007669"/>
    <property type="project" value="UniProtKB-KW"/>
</dbReference>
<sequence>MIEIQDLLYQLRLSEQASTQLFEKRLGISLTRYQILLFLLKHSPCNQIAVQERLKIDQAALTRHFKILEKEGLVERHRNPENQREVLVEATKYAKEQLVMNPPLQHIKVKEEMESILTESERTELSRLVNKLVLGIENIEI</sequence>
<dbReference type="GO" id="GO:0003700">
    <property type="term" value="F:DNA-binding transcription factor activity"/>
    <property type="evidence" value="ECO:0007669"/>
    <property type="project" value="InterPro"/>
</dbReference>
<evidence type="ECO:0000313" key="6">
    <source>
        <dbReference type="Proteomes" id="UP000033415"/>
    </source>
</evidence>
<dbReference type="InterPro" id="IPR023187">
    <property type="entry name" value="Tscrpt_reg_MarR-type_CS"/>
</dbReference>
<dbReference type="GO" id="GO:0006950">
    <property type="term" value="P:response to stress"/>
    <property type="evidence" value="ECO:0007669"/>
    <property type="project" value="TreeGrafter"/>
</dbReference>
<evidence type="ECO:0000256" key="3">
    <source>
        <dbReference type="ARBA" id="ARBA00023163"/>
    </source>
</evidence>
<proteinExistence type="predicted"/>
<dbReference type="InterPro" id="IPR000835">
    <property type="entry name" value="HTH_MarR-typ"/>
</dbReference>
<dbReference type="Gene3D" id="1.10.10.10">
    <property type="entry name" value="Winged helix-like DNA-binding domain superfamily/Winged helix DNA-binding domain"/>
    <property type="match status" value="1"/>
</dbReference>
<dbReference type="EMBL" id="JYGQ01000003">
    <property type="protein sequence ID" value="KJQ71459.1"/>
    <property type="molecule type" value="Genomic_DNA"/>
</dbReference>